<comment type="caution">
    <text evidence="12">The sequence shown here is derived from an EMBL/GenBank/DDBJ whole genome shotgun (WGS) entry which is preliminary data.</text>
</comment>
<accession>A0A4S3JGZ3</accession>
<dbReference type="EMBL" id="SOSA01000333">
    <property type="protein sequence ID" value="THC92461.1"/>
    <property type="molecule type" value="Genomic_DNA"/>
</dbReference>
<evidence type="ECO:0000313" key="13">
    <source>
        <dbReference type="Proteomes" id="UP000308092"/>
    </source>
</evidence>
<name>A0A4S3JGZ3_9EURO</name>
<dbReference type="EMBL" id="QUQM01000004">
    <property type="protein sequence ID" value="KAA8647130.1"/>
    <property type="molecule type" value="Genomic_DNA"/>
</dbReference>
<dbReference type="VEuPathDB" id="FungiDB:EYZ11_008077"/>
<dbReference type="InterPro" id="IPR029225">
    <property type="entry name" value="Nse4_Nse3-bd"/>
</dbReference>
<feature type="domain" description="Non-structural maintenance of chromosome element 4 C-terminal" evidence="9">
    <location>
        <begin position="343"/>
        <end position="430"/>
    </location>
</feature>
<feature type="region of interest" description="Disordered" evidence="8">
    <location>
        <begin position="263"/>
        <end position="285"/>
    </location>
</feature>
<evidence type="ECO:0000259" key="9">
    <source>
        <dbReference type="Pfam" id="PF08743"/>
    </source>
</evidence>
<dbReference type="OrthoDB" id="361242at2759"/>
<dbReference type="Pfam" id="PF15412">
    <property type="entry name" value="Nse4-Nse3_bdg"/>
    <property type="match status" value="1"/>
</dbReference>
<dbReference type="Proteomes" id="UP000308092">
    <property type="component" value="Unassembled WGS sequence"/>
</dbReference>
<evidence type="ECO:0000256" key="1">
    <source>
        <dbReference type="ARBA" id="ARBA00004123"/>
    </source>
</evidence>
<evidence type="ECO:0000313" key="12">
    <source>
        <dbReference type="EMBL" id="THC92461.1"/>
    </source>
</evidence>
<dbReference type="GO" id="GO:0006310">
    <property type="term" value="P:DNA recombination"/>
    <property type="evidence" value="ECO:0007669"/>
    <property type="project" value="UniProtKB-UniRule"/>
</dbReference>
<evidence type="ECO:0000256" key="8">
    <source>
        <dbReference type="SAM" id="MobiDB-lite"/>
    </source>
</evidence>
<sequence>MARIPHADESSSQPSSPETHSDKENNQYSSQNRKRHQGRTMASSSANAKRQRLGNRTTNIQDSGQSQIPPSQQDYTKQYYDPDQDEKERRRIRKGLRDLTRDLHDSRNEFMQSGNDGLLQTIEKANELFRGVKQTSDATIDSRLLVSAADLSYKKTAQLVLGDASAGIDVDEFVSKCISFMRNGPEDFQATFPSSTQRRRTQTSSRSQADPDDSDEDQGDALNWDWLGRAACLRHNARPAVAGFLLGPLSVQKRTRQMVQRKARERIDPSQAVRPQELQEQDLDRQETSNLTTICTNINKLLAEVQTGGQDIVDRELLQLEDPSPEVVQEVMARYNVADDGGVPLFHFCINPRSFGQSVENLFYVSFLVRDGTAGISTDSRLLPTLHSSKPYAPNEAQKKGVQKHQAIFSLDFKTWQDLVDVYSIKESIIPHREEEQSQNTAQGWYA</sequence>
<evidence type="ECO:0000313" key="14">
    <source>
        <dbReference type="Proteomes" id="UP000324241"/>
    </source>
</evidence>
<keyword evidence="5 7" id="KW-0234">DNA repair</keyword>
<dbReference type="AlphaFoldDB" id="A0A4S3JGZ3"/>
<evidence type="ECO:0000256" key="3">
    <source>
        <dbReference type="ARBA" id="ARBA00022763"/>
    </source>
</evidence>
<evidence type="ECO:0000313" key="11">
    <source>
        <dbReference type="EMBL" id="KAA8647130.1"/>
    </source>
</evidence>
<comment type="subunit">
    <text evidence="7">Component of the SMC5-SMC6 complex.</text>
</comment>
<organism evidence="12 13">
    <name type="scientific">Aspergillus tanneri</name>
    <dbReference type="NCBI Taxonomy" id="1220188"/>
    <lineage>
        <taxon>Eukaryota</taxon>
        <taxon>Fungi</taxon>
        <taxon>Dikarya</taxon>
        <taxon>Ascomycota</taxon>
        <taxon>Pezizomycotina</taxon>
        <taxon>Eurotiomycetes</taxon>
        <taxon>Eurotiomycetidae</taxon>
        <taxon>Eurotiales</taxon>
        <taxon>Aspergillaceae</taxon>
        <taxon>Aspergillus</taxon>
        <taxon>Aspergillus subgen. Circumdati</taxon>
    </lineage>
</organism>
<dbReference type="InterPro" id="IPR014854">
    <property type="entry name" value="Nse4_C"/>
</dbReference>
<reference evidence="12 13" key="1">
    <citation type="submission" date="2019-03" db="EMBL/GenBank/DDBJ databases">
        <title>The genome sequence of a newly discovered highly antifungal drug resistant Aspergillus species, Aspergillus tanneri NIH 1004.</title>
        <authorList>
            <person name="Mounaud S."/>
            <person name="Singh I."/>
            <person name="Joardar V."/>
            <person name="Pakala S."/>
            <person name="Pakala S."/>
            <person name="Venepally P."/>
            <person name="Hoover J."/>
            <person name="Nierman W."/>
            <person name="Chung J."/>
            <person name="Losada L."/>
        </authorList>
    </citation>
    <scope>NUCLEOTIDE SEQUENCE [LARGE SCALE GENOMIC DNA]</scope>
    <source>
        <strain evidence="12 13">NIH1004</strain>
    </source>
</reference>
<evidence type="ECO:0000256" key="4">
    <source>
        <dbReference type="ARBA" id="ARBA00023172"/>
    </source>
</evidence>
<keyword evidence="13" id="KW-1185">Reference proteome</keyword>
<feature type="region of interest" description="Disordered" evidence="8">
    <location>
        <begin position="186"/>
        <end position="220"/>
    </location>
</feature>
<comment type="similarity">
    <text evidence="2 7">Belongs to the NSE4 family.</text>
</comment>
<dbReference type="GO" id="GO:0005634">
    <property type="term" value="C:nucleus"/>
    <property type="evidence" value="ECO:0007669"/>
    <property type="project" value="UniProtKB-SubCell"/>
</dbReference>
<keyword evidence="3 7" id="KW-0227">DNA damage</keyword>
<reference evidence="11 14" key="2">
    <citation type="submission" date="2019-08" db="EMBL/GenBank/DDBJ databases">
        <title>The genome sequence of a newly discovered highly antifungal drug resistant Aspergillus species, Aspergillus tanneri NIH 1004.</title>
        <authorList>
            <person name="Mounaud S."/>
            <person name="Singh I."/>
            <person name="Joardar V."/>
            <person name="Pakala S."/>
            <person name="Pakala S."/>
            <person name="Venepally P."/>
            <person name="Chung J.K."/>
            <person name="Losada L."/>
            <person name="Nierman W.C."/>
        </authorList>
    </citation>
    <scope>NUCLEOTIDE SEQUENCE [LARGE SCALE GENOMIC DNA]</scope>
    <source>
        <strain evidence="11 14">NIH1004</strain>
    </source>
</reference>
<dbReference type="GO" id="GO:0006281">
    <property type="term" value="P:DNA repair"/>
    <property type="evidence" value="ECO:0007669"/>
    <property type="project" value="UniProtKB-UniRule"/>
</dbReference>
<dbReference type="PANTHER" id="PTHR16140">
    <property type="entry name" value="NON-STRUCTURAL MAINTENANCE OF CHROMOSOMES ELEMENT 4"/>
    <property type="match status" value="1"/>
</dbReference>
<dbReference type="InterPro" id="IPR027786">
    <property type="entry name" value="Nse4/EID"/>
</dbReference>
<feature type="region of interest" description="Disordered" evidence="8">
    <location>
        <begin position="1"/>
        <end position="90"/>
    </location>
</feature>
<keyword evidence="6 7" id="KW-0539">Nucleus</keyword>
<comment type="function">
    <text evidence="7">Component of the SMC5-SMC6 complex, that promotes sister chromatid alignment after DNA damage and facilitates double-stranded DNA breaks (DSBs) repair via homologous recombination between sister chromatids.</text>
</comment>
<keyword evidence="4 7" id="KW-0233">DNA recombination</keyword>
<protein>
    <recommendedName>
        <fullName evidence="7">Non-structural maintenance of chromosomes element 4</fullName>
    </recommendedName>
</protein>
<feature type="compositionally biased region" description="Acidic residues" evidence="8">
    <location>
        <begin position="210"/>
        <end position="219"/>
    </location>
</feature>
<proteinExistence type="inferred from homology"/>
<evidence type="ECO:0000256" key="6">
    <source>
        <dbReference type="ARBA" id="ARBA00023242"/>
    </source>
</evidence>
<gene>
    <name evidence="11" type="primary">NSE4</name>
    <name evidence="11" type="ORF">ATNIH1004_005813</name>
    <name evidence="12" type="ORF">EYZ11_008077</name>
</gene>
<dbReference type="Pfam" id="PF08743">
    <property type="entry name" value="Nse4_C"/>
    <property type="match status" value="1"/>
</dbReference>
<dbReference type="STRING" id="1220188.A0A4S3JGZ3"/>
<dbReference type="GO" id="GO:0030915">
    <property type="term" value="C:Smc5-Smc6 complex"/>
    <property type="evidence" value="ECO:0007669"/>
    <property type="project" value="UniProtKB-UniRule"/>
</dbReference>
<dbReference type="PANTHER" id="PTHR16140:SF0">
    <property type="entry name" value="NON-STRUCTURAL MAINTENANCE OF CHROMOSOMES ELEMENT 4"/>
    <property type="match status" value="1"/>
</dbReference>
<dbReference type="Proteomes" id="UP000324241">
    <property type="component" value="Unassembled WGS sequence"/>
</dbReference>
<comment type="subcellular location">
    <subcellularLocation>
        <location evidence="1 7">Nucleus</location>
    </subcellularLocation>
</comment>
<evidence type="ECO:0000256" key="2">
    <source>
        <dbReference type="ARBA" id="ARBA00008997"/>
    </source>
</evidence>
<feature type="domain" description="Nse4/EID protein Nse3/MAGE-binding" evidence="10">
    <location>
        <begin position="141"/>
        <end position="184"/>
    </location>
</feature>
<dbReference type="GeneID" id="54328515"/>
<evidence type="ECO:0000256" key="7">
    <source>
        <dbReference type="RuleBase" id="RU365071"/>
    </source>
</evidence>
<evidence type="ECO:0000259" key="10">
    <source>
        <dbReference type="Pfam" id="PF15412"/>
    </source>
</evidence>
<evidence type="ECO:0000256" key="5">
    <source>
        <dbReference type="ARBA" id="ARBA00023204"/>
    </source>
</evidence>
<feature type="compositionally biased region" description="Polar residues" evidence="8">
    <location>
        <begin position="40"/>
        <end position="76"/>
    </location>
</feature>
<dbReference type="RefSeq" id="XP_033426491.1">
    <property type="nucleotide sequence ID" value="XM_033570459.1"/>
</dbReference>